<accession>A0A0H4VG85</accession>
<dbReference type="InterPro" id="IPR031876">
    <property type="entry name" value="DUF4760"/>
</dbReference>
<evidence type="ECO:0000256" key="1">
    <source>
        <dbReference type="SAM" id="Phobius"/>
    </source>
</evidence>
<proteinExistence type="predicted"/>
<dbReference type="RefSeq" id="WP_063612405.1">
    <property type="nucleotide sequence ID" value="NZ_CP011310.1"/>
</dbReference>
<evidence type="ECO:0000313" key="2">
    <source>
        <dbReference type="EMBL" id="AKQ42114.2"/>
    </source>
</evidence>
<dbReference type="Pfam" id="PF15956">
    <property type="entry name" value="DUF4760"/>
    <property type="match status" value="1"/>
</dbReference>
<protein>
    <submittedName>
        <fullName evidence="2">Uncharacterized protein</fullName>
    </submittedName>
</protein>
<dbReference type="AlphaFoldDB" id="A0A0H4VG85"/>
<evidence type="ECO:0000313" key="3">
    <source>
        <dbReference type="Proteomes" id="UP000059113"/>
    </source>
</evidence>
<reference evidence="2 3" key="1">
    <citation type="journal article" date="2015" name="Int. J. Syst. Evol. Microbiol.">
        <title>Erythrobacter atlanticus sp. nov., a bacterium from ocean sediment able to degrade polycyclic aromatic hydrocarbons.</title>
        <authorList>
            <person name="Zhuang L."/>
            <person name="Liu Y."/>
            <person name="Wang L."/>
            <person name="Wang W."/>
            <person name="Shao Z."/>
        </authorList>
    </citation>
    <scope>NUCLEOTIDE SEQUENCE [LARGE SCALE GENOMIC DNA]</scope>
    <source>
        <strain evidence="3">s21-N3</strain>
    </source>
</reference>
<dbReference type="KEGG" id="ery:CP97_08920"/>
<gene>
    <name evidence="2" type="ORF">CP97_08920</name>
</gene>
<keyword evidence="1" id="KW-0812">Transmembrane</keyword>
<keyword evidence="1" id="KW-0472">Membrane</keyword>
<dbReference type="STRING" id="1648404.CP97_08920"/>
<keyword evidence="3" id="KW-1185">Reference proteome</keyword>
<dbReference type="OrthoDB" id="9789603at2"/>
<keyword evidence="1" id="KW-1133">Transmembrane helix</keyword>
<sequence>MDMDSQLAANSIAFLALGLSALAAIYSWYSALETRRLERHVASRDDRVEKSTAYLELEVHSSEAFRFAAANAIAMRPYESTDRPARLPKNDRQNAATTLQHYYQCLNLFEVCSNFRRNGVVDAHVFASWVAWFHEVLDQWYFREMWEAGMRENYTPDVRHIFDIGIRIYESHPDADIRRREFYVATSHLLGGCPIIENWLDDIAQTPQWPPVDYGFVTMIPLNPADGRE</sequence>
<dbReference type="EMBL" id="CP011310">
    <property type="protein sequence ID" value="AKQ42114.2"/>
    <property type="molecule type" value="Genomic_DNA"/>
</dbReference>
<name>A0A0H4VG85_9SPHN</name>
<reference evidence="3" key="2">
    <citation type="submission" date="2015-04" db="EMBL/GenBank/DDBJ databases">
        <title>The complete genome sequence of Erythrobacter sp. s21-N3.</title>
        <authorList>
            <person name="Zhuang L."/>
            <person name="Liu Y."/>
            <person name="Shao Z."/>
        </authorList>
    </citation>
    <scope>NUCLEOTIDE SEQUENCE [LARGE SCALE GENOMIC DNA]</scope>
    <source>
        <strain evidence="3">s21-N3</strain>
    </source>
</reference>
<feature type="transmembrane region" description="Helical" evidence="1">
    <location>
        <begin position="12"/>
        <end position="29"/>
    </location>
</feature>
<dbReference type="Proteomes" id="UP000059113">
    <property type="component" value="Chromosome"/>
</dbReference>
<organism evidence="2 3">
    <name type="scientific">Aurantiacibacter atlanticus</name>
    <dbReference type="NCBI Taxonomy" id="1648404"/>
    <lineage>
        <taxon>Bacteria</taxon>
        <taxon>Pseudomonadati</taxon>
        <taxon>Pseudomonadota</taxon>
        <taxon>Alphaproteobacteria</taxon>
        <taxon>Sphingomonadales</taxon>
        <taxon>Erythrobacteraceae</taxon>
        <taxon>Aurantiacibacter</taxon>
    </lineage>
</organism>